<dbReference type="GO" id="GO:1990961">
    <property type="term" value="P:xenobiotic detoxification by transmembrane export across the plasma membrane"/>
    <property type="evidence" value="ECO:0007669"/>
    <property type="project" value="InterPro"/>
</dbReference>
<dbReference type="EMBL" id="SJPZ01000001">
    <property type="protein sequence ID" value="TWU65772.1"/>
    <property type="molecule type" value="Genomic_DNA"/>
</dbReference>
<feature type="domain" description="YknX-like C-terminal permuted SH3-like" evidence="5">
    <location>
        <begin position="331"/>
        <end position="397"/>
    </location>
</feature>
<evidence type="ECO:0000256" key="3">
    <source>
        <dbReference type="SAM" id="Coils"/>
    </source>
</evidence>
<dbReference type="PANTHER" id="PTHR32347">
    <property type="entry name" value="EFFLUX SYSTEM COMPONENT YKNX-RELATED"/>
    <property type="match status" value="1"/>
</dbReference>
<dbReference type="Proteomes" id="UP000316476">
    <property type="component" value="Unassembled WGS sequence"/>
</dbReference>
<dbReference type="GO" id="GO:0030313">
    <property type="term" value="C:cell envelope"/>
    <property type="evidence" value="ECO:0007669"/>
    <property type="project" value="UniProtKB-SubCell"/>
</dbReference>
<sequence>MSFAKKIVLWSTILALLGGAGYLALSPRPVMVDTDVLQNGPLMVSIEDDGVTRIRERYVVSAPLPSRLLRITWDVGDEVLSNQTVLARLEPTNPQLLDPREIAQAQARIRAAEQRLESSKAELSQAEAELQFAEREMGRLRKLLTANATSQTEFEQKELQFRQLTEKVRAATFGVDIAEYELELQRAALILTESPDDSGKAMALEIRSPINGRVLRIYEESTTVVTAGQPLMELGDPSDLEVVVDVLSRDAVRISAGDRVIMNQWGGADPLHGVVRLIEPSGFTKVSALGVEEQRVNVIVDFADPGGNPAMLGDNFRVDCQIVTWSTDETLVVPTSALYRDGPQWMLFRVKSGRAVATPVQIGRNNGMEAEIISGAKPGDQVIVYPSDEVSDGVLVRQR</sequence>
<evidence type="ECO:0000313" key="6">
    <source>
        <dbReference type="EMBL" id="TWU65772.1"/>
    </source>
</evidence>
<dbReference type="RefSeq" id="WP_146412121.1">
    <property type="nucleotide sequence ID" value="NZ_SJPZ01000001.1"/>
</dbReference>
<dbReference type="Pfam" id="PF25876">
    <property type="entry name" value="HH_MFP_RND"/>
    <property type="match status" value="1"/>
</dbReference>
<dbReference type="SUPFAM" id="SSF111369">
    <property type="entry name" value="HlyD-like secretion proteins"/>
    <property type="match status" value="1"/>
</dbReference>
<dbReference type="Gene3D" id="2.40.50.100">
    <property type="match status" value="1"/>
</dbReference>
<dbReference type="InterPro" id="IPR050465">
    <property type="entry name" value="UPF0194_transport"/>
</dbReference>
<dbReference type="GO" id="GO:1990195">
    <property type="term" value="C:macrolide transmembrane transporter complex"/>
    <property type="evidence" value="ECO:0007669"/>
    <property type="project" value="InterPro"/>
</dbReference>
<dbReference type="Gene3D" id="6.10.140.1990">
    <property type="match status" value="1"/>
</dbReference>
<comment type="subcellular location">
    <subcellularLocation>
        <location evidence="1">Cell envelope</location>
    </subcellularLocation>
</comment>
<evidence type="ECO:0000313" key="7">
    <source>
        <dbReference type="Proteomes" id="UP000316476"/>
    </source>
</evidence>
<evidence type="ECO:0000256" key="1">
    <source>
        <dbReference type="ARBA" id="ARBA00004196"/>
    </source>
</evidence>
<dbReference type="InterPro" id="IPR058624">
    <property type="entry name" value="MdtA-like_HH"/>
</dbReference>
<feature type="coiled-coil region" evidence="3">
    <location>
        <begin position="102"/>
        <end position="143"/>
    </location>
</feature>
<accession>A0A5C6FRH6</accession>
<keyword evidence="2 3" id="KW-0175">Coiled coil</keyword>
<dbReference type="InterPro" id="IPR030190">
    <property type="entry name" value="MacA_alpha-hairpin_sf"/>
</dbReference>
<feature type="domain" description="Multidrug resistance protein MdtA-like alpha-helical hairpin" evidence="4">
    <location>
        <begin position="116"/>
        <end position="182"/>
    </location>
</feature>
<dbReference type="Gene3D" id="2.40.420.20">
    <property type="match status" value="1"/>
</dbReference>
<organism evidence="6 7">
    <name type="scientific">Crateriforma conspicua</name>
    <dbReference type="NCBI Taxonomy" id="2527996"/>
    <lineage>
        <taxon>Bacteria</taxon>
        <taxon>Pseudomonadati</taxon>
        <taxon>Planctomycetota</taxon>
        <taxon>Planctomycetia</taxon>
        <taxon>Planctomycetales</taxon>
        <taxon>Planctomycetaceae</taxon>
        <taxon>Crateriforma</taxon>
    </lineage>
</organism>
<comment type="caution">
    <text evidence="6">The sequence shown here is derived from an EMBL/GenBank/DDBJ whole genome shotgun (WGS) entry which is preliminary data.</text>
</comment>
<reference evidence="6 7" key="1">
    <citation type="submission" date="2019-02" db="EMBL/GenBank/DDBJ databases">
        <title>Deep-cultivation of Planctomycetes and their phenomic and genomic characterization uncovers novel biology.</title>
        <authorList>
            <person name="Wiegand S."/>
            <person name="Jogler M."/>
            <person name="Boedeker C."/>
            <person name="Pinto D."/>
            <person name="Vollmers J."/>
            <person name="Rivas-Marin E."/>
            <person name="Kohn T."/>
            <person name="Peeters S.H."/>
            <person name="Heuer A."/>
            <person name="Rast P."/>
            <person name="Oberbeckmann S."/>
            <person name="Bunk B."/>
            <person name="Jeske O."/>
            <person name="Meyerdierks A."/>
            <person name="Storesund J.E."/>
            <person name="Kallscheuer N."/>
            <person name="Luecker S."/>
            <person name="Lage O.M."/>
            <person name="Pohl T."/>
            <person name="Merkel B.J."/>
            <person name="Hornburger P."/>
            <person name="Mueller R.-W."/>
            <person name="Bruemmer F."/>
            <person name="Labrenz M."/>
            <person name="Spormann A.M."/>
            <person name="Op Den Camp H."/>
            <person name="Overmann J."/>
            <person name="Amann R."/>
            <person name="Jetten M.S.M."/>
            <person name="Mascher T."/>
            <person name="Medema M.H."/>
            <person name="Devos D.P."/>
            <person name="Kaster A.-K."/>
            <person name="Ovreas L."/>
            <person name="Rohde M."/>
            <person name="Galperin M.Y."/>
            <person name="Jogler C."/>
        </authorList>
    </citation>
    <scope>NUCLEOTIDE SEQUENCE [LARGE SCALE GENOMIC DNA]</scope>
    <source>
        <strain evidence="6 7">V7</strain>
    </source>
</reference>
<dbReference type="PANTHER" id="PTHR32347:SF29">
    <property type="entry name" value="UPF0194 MEMBRANE PROTEIN YBHG"/>
    <property type="match status" value="1"/>
</dbReference>
<evidence type="ECO:0000256" key="2">
    <source>
        <dbReference type="ARBA" id="ARBA00023054"/>
    </source>
</evidence>
<dbReference type="OrthoDB" id="9791520at2"/>
<proteinExistence type="predicted"/>
<name>A0A5C6FRH6_9PLAN</name>
<protein>
    <submittedName>
        <fullName evidence="6">Putative efflux system component YknX</fullName>
    </submittedName>
</protein>
<dbReference type="InterPro" id="IPR058637">
    <property type="entry name" value="YknX-like_C"/>
</dbReference>
<evidence type="ECO:0000259" key="4">
    <source>
        <dbReference type="Pfam" id="PF25876"/>
    </source>
</evidence>
<dbReference type="Pfam" id="PF25989">
    <property type="entry name" value="YknX_C"/>
    <property type="match status" value="1"/>
</dbReference>
<evidence type="ECO:0000259" key="5">
    <source>
        <dbReference type="Pfam" id="PF25989"/>
    </source>
</evidence>
<dbReference type="GO" id="GO:0019898">
    <property type="term" value="C:extrinsic component of membrane"/>
    <property type="evidence" value="ECO:0007669"/>
    <property type="project" value="InterPro"/>
</dbReference>
<gene>
    <name evidence="6" type="primary">yknX</name>
    <name evidence="6" type="ORF">V7x_13210</name>
</gene>
<dbReference type="AlphaFoldDB" id="A0A5C6FRH6"/>